<feature type="domain" description="POLO box" evidence="7">
    <location>
        <begin position="134"/>
        <end position="216"/>
    </location>
</feature>
<proteinExistence type="predicted"/>
<evidence type="ECO:0000256" key="4">
    <source>
        <dbReference type="ARBA" id="ARBA00022741"/>
    </source>
</evidence>
<evidence type="ECO:0000256" key="3">
    <source>
        <dbReference type="ARBA" id="ARBA00022737"/>
    </source>
</evidence>
<evidence type="ECO:0000256" key="6">
    <source>
        <dbReference type="ARBA" id="ARBA00022840"/>
    </source>
</evidence>
<evidence type="ECO:0000259" key="7">
    <source>
        <dbReference type="PROSITE" id="PS50078"/>
    </source>
</evidence>
<dbReference type="CDD" id="cd13118">
    <property type="entry name" value="POLO_box_1"/>
    <property type="match status" value="1"/>
</dbReference>
<dbReference type="PROSITE" id="PS50078">
    <property type="entry name" value="POLO_BOX"/>
    <property type="match status" value="2"/>
</dbReference>
<evidence type="ECO:0000256" key="1">
    <source>
        <dbReference type="ARBA" id="ARBA00022527"/>
    </source>
</evidence>
<dbReference type="GO" id="GO:0005737">
    <property type="term" value="C:cytoplasm"/>
    <property type="evidence" value="ECO:0007669"/>
    <property type="project" value="TreeGrafter"/>
</dbReference>
<dbReference type="GO" id="GO:0000776">
    <property type="term" value="C:kinetochore"/>
    <property type="evidence" value="ECO:0007669"/>
    <property type="project" value="TreeGrafter"/>
</dbReference>
<keyword evidence="4" id="KW-0547">Nucleotide-binding</keyword>
<dbReference type="PANTHER" id="PTHR24345:SF93">
    <property type="entry name" value="SERINE_THREONINE-PROTEIN KINASE PLK1"/>
    <property type="match status" value="1"/>
</dbReference>
<dbReference type="GO" id="GO:0007052">
    <property type="term" value="P:mitotic spindle organization"/>
    <property type="evidence" value="ECO:0007669"/>
    <property type="project" value="TreeGrafter"/>
</dbReference>
<dbReference type="CDD" id="cd13117">
    <property type="entry name" value="POLO_box_2"/>
    <property type="match status" value="1"/>
</dbReference>
<dbReference type="EMBL" id="JAGTTL010000765">
    <property type="protein sequence ID" value="KAK6285172.1"/>
    <property type="molecule type" value="Genomic_DNA"/>
</dbReference>
<dbReference type="GO" id="GO:0005524">
    <property type="term" value="F:ATP binding"/>
    <property type="evidence" value="ECO:0007669"/>
    <property type="project" value="UniProtKB-KW"/>
</dbReference>
<dbReference type="InterPro" id="IPR000959">
    <property type="entry name" value="POLO_box_dom"/>
</dbReference>
<keyword evidence="5" id="KW-0418">Kinase</keyword>
<dbReference type="Proteomes" id="UP001356427">
    <property type="component" value="Unassembled WGS sequence"/>
</dbReference>
<dbReference type="PANTHER" id="PTHR24345">
    <property type="entry name" value="SERINE/THREONINE-PROTEIN KINASE PLK"/>
    <property type="match status" value="1"/>
</dbReference>
<dbReference type="AlphaFoldDB" id="A0AAN8Q499"/>
<evidence type="ECO:0000256" key="2">
    <source>
        <dbReference type="ARBA" id="ARBA00022679"/>
    </source>
</evidence>
<keyword evidence="2" id="KW-0808">Transferase</keyword>
<keyword evidence="9" id="KW-1185">Reference proteome</keyword>
<reference evidence="8 9" key="1">
    <citation type="submission" date="2021-04" db="EMBL/GenBank/DDBJ databases">
        <authorList>
            <person name="De Guttry C."/>
            <person name="Zahm M."/>
            <person name="Klopp C."/>
            <person name="Cabau C."/>
            <person name="Louis A."/>
            <person name="Berthelot C."/>
            <person name="Parey E."/>
            <person name="Roest Crollius H."/>
            <person name="Montfort J."/>
            <person name="Robinson-Rechavi M."/>
            <person name="Bucao C."/>
            <person name="Bouchez O."/>
            <person name="Gislard M."/>
            <person name="Lluch J."/>
            <person name="Milhes M."/>
            <person name="Lampietro C."/>
            <person name="Lopez Roques C."/>
            <person name="Donnadieu C."/>
            <person name="Braasch I."/>
            <person name="Desvignes T."/>
            <person name="Postlethwait J."/>
            <person name="Bobe J."/>
            <person name="Wedekind C."/>
            <person name="Guiguen Y."/>
        </authorList>
    </citation>
    <scope>NUCLEOTIDE SEQUENCE [LARGE SCALE GENOMIC DNA]</scope>
    <source>
        <strain evidence="8">Cs_M1</strain>
        <tissue evidence="8">Blood</tissue>
    </source>
</reference>
<comment type="caution">
    <text evidence="8">The sequence shown here is derived from an EMBL/GenBank/DDBJ whole genome shotgun (WGS) entry which is preliminary data.</text>
</comment>
<dbReference type="GO" id="GO:0005634">
    <property type="term" value="C:nucleus"/>
    <property type="evidence" value="ECO:0007669"/>
    <property type="project" value="TreeGrafter"/>
</dbReference>
<sequence length="223" mass="25665">MLQQLNTCNAAKPSERGLIRMEEAEDPACVPIFWISKWVDYSDKYGLGYQLCDNSVGVLFNDCTRMIMYADGDSLQYIDKMAAESYLSVRSYPATLSKKITLLKYFRNYMSEHLLKAGANITPRDGDELARLPYLSHWFRTKSAIVLHLTNGTVQINFFQDHTKLILCPLMGAVSFIDEKREFRTYKMSLIEEFGCCKELASRMRYARLMVEKLLACKSSTPR</sequence>
<dbReference type="InterPro" id="IPR036947">
    <property type="entry name" value="POLO_box_dom_sf"/>
</dbReference>
<dbReference type="GO" id="GO:0000922">
    <property type="term" value="C:spindle pole"/>
    <property type="evidence" value="ECO:0007669"/>
    <property type="project" value="TreeGrafter"/>
</dbReference>
<dbReference type="SUPFAM" id="SSF82615">
    <property type="entry name" value="Polo-box domain"/>
    <property type="match status" value="2"/>
</dbReference>
<dbReference type="InterPro" id="IPR033701">
    <property type="entry name" value="POLO_box_1"/>
</dbReference>
<feature type="domain" description="POLO box" evidence="7">
    <location>
        <begin position="34"/>
        <end position="112"/>
    </location>
</feature>
<protein>
    <recommendedName>
        <fullName evidence="7">POLO box domain-containing protein</fullName>
    </recommendedName>
</protein>
<evidence type="ECO:0000313" key="9">
    <source>
        <dbReference type="Proteomes" id="UP001356427"/>
    </source>
</evidence>
<keyword evidence="6" id="KW-0067">ATP-binding</keyword>
<organism evidence="8 9">
    <name type="scientific">Coregonus suidteri</name>
    <dbReference type="NCBI Taxonomy" id="861788"/>
    <lineage>
        <taxon>Eukaryota</taxon>
        <taxon>Metazoa</taxon>
        <taxon>Chordata</taxon>
        <taxon>Craniata</taxon>
        <taxon>Vertebrata</taxon>
        <taxon>Euteleostomi</taxon>
        <taxon>Actinopterygii</taxon>
        <taxon>Neopterygii</taxon>
        <taxon>Teleostei</taxon>
        <taxon>Protacanthopterygii</taxon>
        <taxon>Salmoniformes</taxon>
        <taxon>Salmonidae</taxon>
        <taxon>Coregoninae</taxon>
        <taxon>Coregonus</taxon>
    </lineage>
</organism>
<evidence type="ECO:0000313" key="8">
    <source>
        <dbReference type="EMBL" id="KAK6285172.1"/>
    </source>
</evidence>
<dbReference type="InterPro" id="IPR033695">
    <property type="entry name" value="POLO_box_2"/>
</dbReference>
<keyword evidence="1" id="KW-0723">Serine/threonine-protein kinase</keyword>
<dbReference type="Pfam" id="PF00659">
    <property type="entry name" value="POLO_box"/>
    <property type="match status" value="2"/>
</dbReference>
<keyword evidence="3" id="KW-0677">Repeat</keyword>
<name>A0AAN8Q499_9TELE</name>
<dbReference type="FunFam" id="3.30.1120.30:FF:000003">
    <property type="entry name" value="Serine/threonine-protein kinase PLK"/>
    <property type="match status" value="1"/>
</dbReference>
<dbReference type="GO" id="GO:0004674">
    <property type="term" value="F:protein serine/threonine kinase activity"/>
    <property type="evidence" value="ECO:0007669"/>
    <property type="project" value="UniProtKB-KW"/>
</dbReference>
<gene>
    <name evidence="8" type="ORF">J4Q44_G00390020</name>
</gene>
<dbReference type="GO" id="GO:0005813">
    <property type="term" value="C:centrosome"/>
    <property type="evidence" value="ECO:0007669"/>
    <property type="project" value="TreeGrafter"/>
</dbReference>
<accession>A0AAN8Q499</accession>
<evidence type="ECO:0000256" key="5">
    <source>
        <dbReference type="ARBA" id="ARBA00022777"/>
    </source>
</evidence>
<dbReference type="Gene3D" id="3.30.1120.30">
    <property type="entry name" value="POLO box domain"/>
    <property type="match status" value="2"/>
</dbReference>